<keyword evidence="2" id="KW-0732">Signal</keyword>
<evidence type="ECO:0000256" key="2">
    <source>
        <dbReference type="SAM" id="SignalP"/>
    </source>
</evidence>
<gene>
    <name evidence="3" type="ORF">NESM_000241900</name>
</gene>
<feature type="chain" id="PRO_5043945504" evidence="2">
    <location>
        <begin position="26"/>
        <end position="1434"/>
    </location>
</feature>
<dbReference type="Proteomes" id="UP001430356">
    <property type="component" value="Unassembled WGS sequence"/>
</dbReference>
<dbReference type="EMBL" id="JAECZO010000020">
    <property type="protein sequence ID" value="KAK7201759.1"/>
    <property type="molecule type" value="Genomic_DNA"/>
</dbReference>
<reference evidence="3 4" key="1">
    <citation type="journal article" date="2021" name="MBio">
        <title>A New Model Trypanosomatid, Novymonas esmeraldas: Genomic Perception of Its 'Candidatus Pandoraea novymonadis' Endosymbiont.</title>
        <authorList>
            <person name="Zakharova A."/>
            <person name="Saura A."/>
            <person name="Butenko A."/>
            <person name="Podesvova L."/>
            <person name="Warmusova S."/>
            <person name="Kostygov A.Y."/>
            <person name="Nenarokova A."/>
            <person name="Lukes J."/>
            <person name="Opperdoes F.R."/>
            <person name="Yurchenko V."/>
        </authorList>
    </citation>
    <scope>NUCLEOTIDE SEQUENCE [LARGE SCALE GENOMIC DNA]</scope>
    <source>
        <strain evidence="3 4">E262AT.01</strain>
    </source>
</reference>
<sequence length="1434" mass="152779">MQLWRLHLLTARAVCCLHLYDPTEASVAVAALGELGGELSGSSSRLLLGVLPSLPHYDATQLTRAFGGLSKLRVGHHMVTAHFLQLFLAATVGGRCGASAHSGRQLPPPLADQLSAVAAMASLLQRHHTQRTVRAFLAAAERALAPFAAAASGDVVKRLSRHMTRGTTDVSDSATLAARQSAAQALFLLEVHVHARVSVAAPQTPSWLLHALMSVPWTSYTFASLLHLYHRLHPATAVPRQRCRVTGECAATVVLSSLAAHVLHRAEEVLCSGHVAADESVPLRRPSRVEATAEGHADVGGRAGLSPAQQYVIVRCAASSLSRSPSMAELQPCVVRLLRGVPVEVFYELSAEFGCHMRGSALMCWVAHMPRSTAPSTGAVTTAQGCRVQHHRGTAGDAARGCAALLQLLYVQYAASPEPSPRTEVATSNTAVRAVCRRLVVCLAEVTAAVATTPVEEGSEREWELLALLLDMLASPARHSDSDGVPFVLWLVEDGEAMGTAPRTRHDLGAALVAARDALVMRWLHLWAGCCCCGGGAAVLRSPATVGGSADNCATALSARCHVGSGVARPPRALSDKVLRLHWAIAHQTEEQLRCDDTGDDSGAMAWRTGLAEALTTYPPAHPTDAVWPTVWRALISESEARLHATARRRRACDAVLEADLLVILAEALLHASRAAPPSRPSLADSICESGLPEALCTALEWAGQDDAVALSAGPLSRAEAELLLRTRWRRRLWWAERTAAPGAFTVLRAAQTVLLHTVFMSKRGPTRDCLAFRVAPCGGSVRWWPHRLLVASLRGDLSRGRLCATTEEEEEEDEEEGLPTPAAECDRVRSLARECGGGLAAGDAVLHDDYGCDNDDHHHDHQRPPLQGQTPQHRLRLQGEDGEMAEGALVPLASASLFHRATGLSSAMMSSVESFVNRVYHGHRAATATLCVGSLRKRHPPPGVSVEEAALYREWYMEDTLVTLSADVRAAPSPHVNIGAARVARVCGGIQTTSAATCDPSAVRWLPETLALLLTASMTLQAIPAAPSATRASASSFHYYAAPPLSSAPSHAAVAAEAVCVGLCFSLAELSQRLAAALLAGSMGDHASEAVAEAEALVVAGAAEWVRLERLVRHAASTAATSSRPVPALATGEPIADEVLLPLVWRGVHRTAPCRGRRIASLPPLLRDGGDQRGCTLVVDVWRLQLFARHLCRHLPLARRFAPAQERLWRCLRAAAAAASASPPVAHQLAEEHRDDSGEASLDSAMAELAAELHERHWYDGVAAGTHHPLRFLKGLLSALTASLNHATDEETVDGAAAAATPADDYASQLLPCHPFALDRAAAAAPQCTGGVRLVVVTWMHVLLLCSIAEHHPRLLSHTGMQRLHSALQNTHMRARDIAGSAVDPHPGARLSESVHGPLLEACLACELGAAVAELLKWPCCDGTVRLRRGDER</sequence>
<accession>A0AAW0F6U5</accession>
<keyword evidence="4" id="KW-1185">Reference proteome</keyword>
<proteinExistence type="predicted"/>
<name>A0AAW0F6U5_9TRYP</name>
<feature type="signal peptide" evidence="2">
    <location>
        <begin position="1"/>
        <end position="25"/>
    </location>
</feature>
<feature type="region of interest" description="Disordered" evidence="1">
    <location>
        <begin position="805"/>
        <end position="824"/>
    </location>
</feature>
<organism evidence="3 4">
    <name type="scientific">Novymonas esmeraldas</name>
    <dbReference type="NCBI Taxonomy" id="1808958"/>
    <lineage>
        <taxon>Eukaryota</taxon>
        <taxon>Discoba</taxon>
        <taxon>Euglenozoa</taxon>
        <taxon>Kinetoplastea</taxon>
        <taxon>Metakinetoplastina</taxon>
        <taxon>Trypanosomatida</taxon>
        <taxon>Trypanosomatidae</taxon>
        <taxon>Novymonas</taxon>
    </lineage>
</organism>
<feature type="compositionally biased region" description="Basic and acidic residues" evidence="1">
    <location>
        <begin position="854"/>
        <end position="864"/>
    </location>
</feature>
<feature type="compositionally biased region" description="Acidic residues" evidence="1">
    <location>
        <begin position="807"/>
        <end position="818"/>
    </location>
</feature>
<feature type="region of interest" description="Disordered" evidence="1">
    <location>
        <begin position="854"/>
        <end position="873"/>
    </location>
</feature>
<evidence type="ECO:0000256" key="1">
    <source>
        <dbReference type="SAM" id="MobiDB-lite"/>
    </source>
</evidence>
<evidence type="ECO:0000313" key="4">
    <source>
        <dbReference type="Proteomes" id="UP001430356"/>
    </source>
</evidence>
<comment type="caution">
    <text evidence="3">The sequence shown here is derived from an EMBL/GenBank/DDBJ whole genome shotgun (WGS) entry which is preliminary data.</text>
</comment>
<protein>
    <submittedName>
        <fullName evidence="3">Uncharacterized protein</fullName>
    </submittedName>
</protein>
<evidence type="ECO:0000313" key="3">
    <source>
        <dbReference type="EMBL" id="KAK7201759.1"/>
    </source>
</evidence>